<organism evidence="2 3">
    <name type="scientific">Madurella mycetomatis</name>
    <dbReference type="NCBI Taxonomy" id="100816"/>
    <lineage>
        <taxon>Eukaryota</taxon>
        <taxon>Fungi</taxon>
        <taxon>Dikarya</taxon>
        <taxon>Ascomycota</taxon>
        <taxon>Pezizomycotina</taxon>
        <taxon>Sordariomycetes</taxon>
        <taxon>Sordariomycetidae</taxon>
        <taxon>Sordariales</taxon>
        <taxon>Sordariales incertae sedis</taxon>
        <taxon>Madurella</taxon>
    </lineage>
</organism>
<dbReference type="VEuPathDB" id="FungiDB:MMYC01_202986"/>
<keyword evidence="1" id="KW-0812">Transmembrane</keyword>
<dbReference type="AlphaFoldDB" id="A0A175WE64"/>
<name>A0A175WE64_9PEZI</name>
<keyword evidence="1" id="KW-0472">Membrane</keyword>
<feature type="transmembrane region" description="Helical" evidence="1">
    <location>
        <begin position="12"/>
        <end position="32"/>
    </location>
</feature>
<dbReference type="PANTHER" id="PTHR28013">
    <property type="entry name" value="PROTEIN DCV1-RELATED"/>
    <property type="match status" value="1"/>
</dbReference>
<feature type="transmembrane region" description="Helical" evidence="1">
    <location>
        <begin position="179"/>
        <end position="202"/>
    </location>
</feature>
<sequence length="230" mass="24535">MGRTGFFHHIGTFLLFAATVLLIITCISSPVVNEISILTVELGGNAAQDHSTVTFGTFGYCINNVNGRDICSPSQLGYSPAEVMEFADGGATEFSDYAEATARSLTQSMILHPIACGLNFVAFMLALGAGTVGSFLASLVALVAFLTTAVATVIDFVLFSIVRSNVLDNGTGADAYYDAAAWTILVSAVCSLVGPWWCSFLVCSARLRRRRGVATKGDLGPSPPRRRRWY</sequence>
<dbReference type="InterPro" id="IPR051380">
    <property type="entry name" value="pH-response_reg_palI/RIM9"/>
</dbReference>
<keyword evidence="1" id="KW-1133">Transmembrane helix</keyword>
<keyword evidence="3" id="KW-1185">Reference proteome</keyword>
<dbReference type="EMBL" id="LCTW02000027">
    <property type="protein sequence ID" value="KXX81812.1"/>
    <property type="molecule type" value="Genomic_DNA"/>
</dbReference>
<feature type="transmembrane region" description="Helical" evidence="1">
    <location>
        <begin position="135"/>
        <end position="159"/>
    </location>
</feature>
<protein>
    <submittedName>
        <fullName evidence="2">PH-response regulator protein palI/prr-5</fullName>
    </submittedName>
</protein>
<gene>
    <name evidence="2" type="ORF">MMYC01_202986</name>
</gene>
<evidence type="ECO:0000313" key="2">
    <source>
        <dbReference type="EMBL" id="KXX81812.1"/>
    </source>
</evidence>
<accession>A0A175WE64</accession>
<dbReference type="STRING" id="100816.A0A175WE64"/>
<evidence type="ECO:0000313" key="3">
    <source>
        <dbReference type="Proteomes" id="UP000078237"/>
    </source>
</evidence>
<dbReference type="GO" id="GO:0032153">
    <property type="term" value="C:cell division site"/>
    <property type="evidence" value="ECO:0007669"/>
    <property type="project" value="TreeGrafter"/>
</dbReference>
<dbReference type="PANTHER" id="PTHR28013:SF7">
    <property type="entry name" value="PALI-DOMAIN-CONTAINING PROTEIN"/>
    <property type="match status" value="1"/>
</dbReference>
<dbReference type="InterPro" id="IPR009571">
    <property type="entry name" value="SUR7/Rim9-like_fungi"/>
</dbReference>
<dbReference type="Pfam" id="PF06687">
    <property type="entry name" value="SUR7"/>
    <property type="match status" value="1"/>
</dbReference>
<dbReference type="Proteomes" id="UP000078237">
    <property type="component" value="Unassembled WGS sequence"/>
</dbReference>
<feature type="transmembrane region" description="Helical" evidence="1">
    <location>
        <begin position="110"/>
        <end position="128"/>
    </location>
</feature>
<comment type="caution">
    <text evidence="2">The sequence shown here is derived from an EMBL/GenBank/DDBJ whole genome shotgun (WGS) entry which is preliminary data.</text>
</comment>
<reference evidence="2 3" key="1">
    <citation type="journal article" date="2016" name="Genome Announc.">
        <title>Genome Sequence of Madurella mycetomatis mm55, Isolated from a Human Mycetoma Case in Sudan.</title>
        <authorList>
            <person name="Smit S."/>
            <person name="Derks M.F."/>
            <person name="Bervoets S."/>
            <person name="Fahal A."/>
            <person name="van Leeuwen W."/>
            <person name="van Belkum A."/>
            <person name="van de Sande W.W."/>
        </authorList>
    </citation>
    <scope>NUCLEOTIDE SEQUENCE [LARGE SCALE GENOMIC DNA]</scope>
    <source>
        <strain evidence="3">mm55</strain>
    </source>
</reference>
<dbReference type="GO" id="GO:0035838">
    <property type="term" value="C:growing cell tip"/>
    <property type="evidence" value="ECO:0007669"/>
    <property type="project" value="TreeGrafter"/>
</dbReference>
<evidence type="ECO:0000256" key="1">
    <source>
        <dbReference type="SAM" id="Phobius"/>
    </source>
</evidence>
<proteinExistence type="predicted"/>
<dbReference type="OrthoDB" id="2354757at2759"/>
<dbReference type="GO" id="GO:0005886">
    <property type="term" value="C:plasma membrane"/>
    <property type="evidence" value="ECO:0007669"/>
    <property type="project" value="InterPro"/>
</dbReference>